<keyword evidence="4 7" id="KW-0812">Transmembrane</keyword>
<reference evidence="8" key="1">
    <citation type="submission" date="2018-06" db="EMBL/GenBank/DDBJ databases">
        <authorList>
            <person name="Zhirakovskaya E."/>
        </authorList>
    </citation>
    <scope>NUCLEOTIDE SEQUENCE</scope>
</reference>
<keyword evidence="2" id="KW-0813">Transport</keyword>
<evidence type="ECO:0000256" key="5">
    <source>
        <dbReference type="ARBA" id="ARBA00022989"/>
    </source>
</evidence>
<evidence type="ECO:0000256" key="1">
    <source>
        <dbReference type="ARBA" id="ARBA00004651"/>
    </source>
</evidence>
<organism evidence="8">
    <name type="scientific">hydrothermal vent metagenome</name>
    <dbReference type="NCBI Taxonomy" id="652676"/>
    <lineage>
        <taxon>unclassified sequences</taxon>
        <taxon>metagenomes</taxon>
        <taxon>ecological metagenomes</taxon>
    </lineage>
</organism>
<evidence type="ECO:0000256" key="4">
    <source>
        <dbReference type="ARBA" id="ARBA00022692"/>
    </source>
</evidence>
<dbReference type="InterPro" id="IPR002781">
    <property type="entry name" value="TM_pro_TauE-like"/>
</dbReference>
<feature type="transmembrane region" description="Helical" evidence="7">
    <location>
        <begin position="230"/>
        <end position="248"/>
    </location>
</feature>
<protein>
    <submittedName>
        <fullName evidence="8">Integral membrane protein</fullName>
    </submittedName>
</protein>
<feature type="transmembrane region" description="Helical" evidence="7">
    <location>
        <begin position="200"/>
        <end position="223"/>
    </location>
</feature>
<feature type="transmembrane region" description="Helical" evidence="7">
    <location>
        <begin position="99"/>
        <end position="116"/>
    </location>
</feature>
<keyword evidence="5 7" id="KW-1133">Transmembrane helix</keyword>
<evidence type="ECO:0000256" key="3">
    <source>
        <dbReference type="ARBA" id="ARBA00022475"/>
    </source>
</evidence>
<evidence type="ECO:0000256" key="7">
    <source>
        <dbReference type="SAM" id="Phobius"/>
    </source>
</evidence>
<dbReference type="EMBL" id="UOEO01000039">
    <property type="protein sequence ID" value="VAW15820.1"/>
    <property type="molecule type" value="Genomic_DNA"/>
</dbReference>
<evidence type="ECO:0000256" key="6">
    <source>
        <dbReference type="ARBA" id="ARBA00023136"/>
    </source>
</evidence>
<name>A0A3B0TFX5_9ZZZZ</name>
<evidence type="ECO:0000313" key="8">
    <source>
        <dbReference type="EMBL" id="VAW15820.1"/>
    </source>
</evidence>
<evidence type="ECO:0000256" key="2">
    <source>
        <dbReference type="ARBA" id="ARBA00022448"/>
    </source>
</evidence>
<accession>A0A3B0TFX5</accession>
<proteinExistence type="predicted"/>
<feature type="transmembrane region" description="Helical" evidence="7">
    <location>
        <begin position="44"/>
        <end position="63"/>
    </location>
</feature>
<keyword evidence="6 7" id="KW-0472">Membrane</keyword>
<dbReference type="Pfam" id="PF01925">
    <property type="entry name" value="TauE"/>
    <property type="match status" value="1"/>
</dbReference>
<dbReference type="InterPro" id="IPR052017">
    <property type="entry name" value="TSUP"/>
</dbReference>
<feature type="transmembrane region" description="Helical" evidence="7">
    <location>
        <begin position="170"/>
        <end position="194"/>
    </location>
</feature>
<dbReference type="AlphaFoldDB" id="A0A3B0TFX5"/>
<dbReference type="PANTHER" id="PTHR30269">
    <property type="entry name" value="TRANSMEMBRANE PROTEIN YFCA"/>
    <property type="match status" value="1"/>
</dbReference>
<dbReference type="PANTHER" id="PTHR30269:SF37">
    <property type="entry name" value="MEMBRANE TRANSPORTER PROTEIN"/>
    <property type="match status" value="1"/>
</dbReference>
<feature type="transmembrane region" description="Helical" evidence="7">
    <location>
        <begin position="75"/>
        <end position="93"/>
    </location>
</feature>
<dbReference type="GO" id="GO:0005886">
    <property type="term" value="C:plasma membrane"/>
    <property type="evidence" value="ECO:0007669"/>
    <property type="project" value="UniProtKB-SubCell"/>
</dbReference>
<keyword evidence="3" id="KW-1003">Cell membrane</keyword>
<comment type="subcellular location">
    <subcellularLocation>
        <location evidence="1">Cell membrane</location>
        <topology evidence="1">Multi-pass membrane protein</topology>
    </subcellularLocation>
</comment>
<gene>
    <name evidence="8" type="ORF">MNBD_ALPHA12-52</name>
</gene>
<sequence>MSDPLFVLVAVVAVFIVALAKSGLLGSLGMIGVPLLSLVMPAREAAGILLPVLIIMDVVGLLAYRGQFDRKILKLMLPGALLGIAIGWALFSLVSDDGVLLLVGLLTLAFVFDAVMGQRIRFKPTLIALGAPGPFWGRFWGAVAGFTSFISHTGGPPFQIYVLPKKLAPAIYAGTSVWFFAIVNMLKLVAYFFLAQLSPASLEISAALAPVAIIGMLAGVWLVRRISAKLFYNLAYWLVFLLAIKLIYDGAKGLFGL</sequence>